<proteinExistence type="predicted"/>
<reference evidence="1 2" key="1">
    <citation type="journal article" date="2023" name="Plants (Basel)">
        <title>Bridging the Gap: Combining Genomics and Transcriptomics Approaches to Understand Stylosanthes scabra, an Orphan Legume from the Brazilian Caatinga.</title>
        <authorList>
            <person name="Ferreira-Neto J.R.C."/>
            <person name="da Silva M.D."/>
            <person name="Binneck E."/>
            <person name="de Melo N.F."/>
            <person name="da Silva R.H."/>
            <person name="de Melo A.L.T.M."/>
            <person name="Pandolfi V."/>
            <person name="Bustamante F.O."/>
            <person name="Brasileiro-Vidal A.C."/>
            <person name="Benko-Iseppon A.M."/>
        </authorList>
    </citation>
    <scope>NUCLEOTIDE SEQUENCE [LARGE SCALE GENOMIC DNA]</scope>
    <source>
        <tissue evidence="1">Leaves</tissue>
    </source>
</reference>
<dbReference type="Proteomes" id="UP001341840">
    <property type="component" value="Unassembled WGS sequence"/>
</dbReference>
<name>A0ABU6VV00_9FABA</name>
<organism evidence="1 2">
    <name type="scientific">Stylosanthes scabra</name>
    <dbReference type="NCBI Taxonomy" id="79078"/>
    <lineage>
        <taxon>Eukaryota</taxon>
        <taxon>Viridiplantae</taxon>
        <taxon>Streptophyta</taxon>
        <taxon>Embryophyta</taxon>
        <taxon>Tracheophyta</taxon>
        <taxon>Spermatophyta</taxon>
        <taxon>Magnoliopsida</taxon>
        <taxon>eudicotyledons</taxon>
        <taxon>Gunneridae</taxon>
        <taxon>Pentapetalae</taxon>
        <taxon>rosids</taxon>
        <taxon>fabids</taxon>
        <taxon>Fabales</taxon>
        <taxon>Fabaceae</taxon>
        <taxon>Papilionoideae</taxon>
        <taxon>50 kb inversion clade</taxon>
        <taxon>dalbergioids sensu lato</taxon>
        <taxon>Dalbergieae</taxon>
        <taxon>Pterocarpus clade</taxon>
        <taxon>Stylosanthes</taxon>
    </lineage>
</organism>
<keyword evidence="2" id="KW-1185">Reference proteome</keyword>
<accession>A0ABU6VV00</accession>
<protein>
    <submittedName>
        <fullName evidence="1">Uncharacterized protein</fullName>
    </submittedName>
</protein>
<comment type="caution">
    <text evidence="1">The sequence shown here is derived from an EMBL/GenBank/DDBJ whole genome shotgun (WGS) entry which is preliminary data.</text>
</comment>
<evidence type="ECO:0000313" key="2">
    <source>
        <dbReference type="Proteomes" id="UP001341840"/>
    </source>
</evidence>
<evidence type="ECO:0000313" key="1">
    <source>
        <dbReference type="EMBL" id="MED6175668.1"/>
    </source>
</evidence>
<sequence>VRQGGLGWDRQAFRWDDDAIDEGVDAMQCNNDTTMITNGDEVVVMVTEEEND</sequence>
<dbReference type="EMBL" id="JASCZI010152212">
    <property type="protein sequence ID" value="MED6175668.1"/>
    <property type="molecule type" value="Genomic_DNA"/>
</dbReference>
<gene>
    <name evidence="1" type="ORF">PIB30_080582</name>
</gene>
<feature type="non-terminal residue" evidence="1">
    <location>
        <position position="1"/>
    </location>
</feature>